<accession>A0ABN9WTB0</accession>
<feature type="compositionally biased region" description="Low complexity" evidence="1">
    <location>
        <begin position="49"/>
        <end position="58"/>
    </location>
</feature>
<sequence>MKEEEEEDEGKDGTHASDQTGANMAPAPQALHLQPASMSCSRVLRTALAATPLPTTTASSREEEEAEEEDNDDDDDDEKEEARPRARPPSGQARHVGDAG</sequence>
<comment type="caution">
    <text evidence="2">The sequence shown here is derived from an EMBL/GenBank/DDBJ whole genome shotgun (WGS) entry which is preliminary data.</text>
</comment>
<proteinExistence type="predicted"/>
<feature type="region of interest" description="Disordered" evidence="1">
    <location>
        <begin position="1"/>
        <end position="36"/>
    </location>
</feature>
<feature type="non-terminal residue" evidence="2">
    <location>
        <position position="100"/>
    </location>
</feature>
<feature type="region of interest" description="Disordered" evidence="1">
    <location>
        <begin position="49"/>
        <end position="100"/>
    </location>
</feature>
<protein>
    <submittedName>
        <fullName evidence="2">Uncharacterized protein</fullName>
    </submittedName>
</protein>
<name>A0ABN9WTB0_9DINO</name>
<gene>
    <name evidence="2" type="ORF">PCOR1329_LOCUS70363</name>
</gene>
<dbReference type="Proteomes" id="UP001189429">
    <property type="component" value="Unassembled WGS sequence"/>
</dbReference>
<feature type="compositionally biased region" description="Low complexity" evidence="1">
    <location>
        <begin position="25"/>
        <end position="36"/>
    </location>
</feature>
<evidence type="ECO:0000313" key="2">
    <source>
        <dbReference type="EMBL" id="CAK0890030.1"/>
    </source>
</evidence>
<evidence type="ECO:0000256" key="1">
    <source>
        <dbReference type="SAM" id="MobiDB-lite"/>
    </source>
</evidence>
<organism evidence="2 3">
    <name type="scientific">Prorocentrum cordatum</name>
    <dbReference type="NCBI Taxonomy" id="2364126"/>
    <lineage>
        <taxon>Eukaryota</taxon>
        <taxon>Sar</taxon>
        <taxon>Alveolata</taxon>
        <taxon>Dinophyceae</taxon>
        <taxon>Prorocentrales</taxon>
        <taxon>Prorocentraceae</taxon>
        <taxon>Prorocentrum</taxon>
    </lineage>
</organism>
<feature type="compositionally biased region" description="Acidic residues" evidence="1">
    <location>
        <begin position="1"/>
        <end position="10"/>
    </location>
</feature>
<reference evidence="2" key="1">
    <citation type="submission" date="2023-10" db="EMBL/GenBank/DDBJ databases">
        <authorList>
            <person name="Chen Y."/>
            <person name="Shah S."/>
            <person name="Dougan E. K."/>
            <person name="Thang M."/>
            <person name="Chan C."/>
        </authorList>
    </citation>
    <scope>NUCLEOTIDE SEQUENCE [LARGE SCALE GENOMIC DNA]</scope>
</reference>
<feature type="compositionally biased region" description="Acidic residues" evidence="1">
    <location>
        <begin position="62"/>
        <end position="79"/>
    </location>
</feature>
<keyword evidence="3" id="KW-1185">Reference proteome</keyword>
<dbReference type="EMBL" id="CAUYUJ010019288">
    <property type="protein sequence ID" value="CAK0890030.1"/>
    <property type="molecule type" value="Genomic_DNA"/>
</dbReference>
<evidence type="ECO:0000313" key="3">
    <source>
        <dbReference type="Proteomes" id="UP001189429"/>
    </source>
</evidence>